<dbReference type="AlphaFoldDB" id="A0A7W6GR27"/>
<dbReference type="Proteomes" id="UP000541426">
    <property type="component" value="Unassembled WGS sequence"/>
</dbReference>
<comment type="caution">
    <text evidence="1">The sequence shown here is derived from an EMBL/GenBank/DDBJ whole genome shotgun (WGS) entry which is preliminary data.</text>
</comment>
<proteinExistence type="predicted"/>
<evidence type="ECO:0000313" key="2">
    <source>
        <dbReference type="Proteomes" id="UP000541426"/>
    </source>
</evidence>
<keyword evidence="2" id="KW-1185">Reference proteome</keyword>
<reference evidence="1 2" key="1">
    <citation type="submission" date="2020-08" db="EMBL/GenBank/DDBJ databases">
        <title>Genomic Encyclopedia of Type Strains, Phase IV (KMG-IV): sequencing the most valuable type-strain genomes for metagenomic binning, comparative biology and taxonomic classification.</title>
        <authorList>
            <person name="Goeker M."/>
        </authorList>
    </citation>
    <scope>NUCLEOTIDE SEQUENCE [LARGE SCALE GENOMIC DNA]</scope>
    <source>
        <strain evidence="1 2">DSM 102235</strain>
    </source>
</reference>
<evidence type="ECO:0000313" key="1">
    <source>
        <dbReference type="EMBL" id="MBB3984470.1"/>
    </source>
</evidence>
<sequence>MSIHPGSMRQAPEPKVSKRMLKIGGPSVDRVKAMLRKLSGVGTDVQNMGGFLDGMEARLERIEAEARVLMQQAELGMRSAYDRSDDTR</sequence>
<dbReference type="EMBL" id="JACIEJ010000002">
    <property type="protein sequence ID" value="MBB3984470.1"/>
    <property type="molecule type" value="Genomic_DNA"/>
</dbReference>
<name>A0A7W6GR27_9RHOB</name>
<organism evidence="1 2">
    <name type="scientific">Sagittula marina</name>
    <dbReference type="NCBI Taxonomy" id="943940"/>
    <lineage>
        <taxon>Bacteria</taxon>
        <taxon>Pseudomonadati</taxon>
        <taxon>Pseudomonadota</taxon>
        <taxon>Alphaproteobacteria</taxon>
        <taxon>Rhodobacterales</taxon>
        <taxon>Roseobacteraceae</taxon>
        <taxon>Sagittula</taxon>
    </lineage>
</organism>
<dbReference type="RefSeq" id="WP_183963099.1">
    <property type="nucleotide sequence ID" value="NZ_BAABBZ010000014.1"/>
</dbReference>
<protein>
    <submittedName>
        <fullName evidence="1">Uncharacterized protein</fullName>
    </submittedName>
</protein>
<gene>
    <name evidence="1" type="ORF">GGQ68_000786</name>
</gene>
<accession>A0A7W6GR27</accession>